<dbReference type="Pfam" id="PF00701">
    <property type="entry name" value="DHDPS"/>
    <property type="match status" value="1"/>
</dbReference>
<dbReference type="AlphaFoldDB" id="A0A354YV17"/>
<accession>A0A354YV17</accession>
<protein>
    <submittedName>
        <fullName evidence="4">4-hydroxy-tetrahydrodipicolinate synthase</fullName>
        <ecNumber evidence="4">4.3.3.7</ecNumber>
    </submittedName>
</protein>
<proteinExistence type="inferred from homology"/>
<dbReference type="EC" id="4.3.3.7" evidence="4"/>
<evidence type="ECO:0000313" key="4">
    <source>
        <dbReference type="EMBL" id="HBK53180.1"/>
    </source>
</evidence>
<evidence type="ECO:0000256" key="1">
    <source>
        <dbReference type="ARBA" id="ARBA00007592"/>
    </source>
</evidence>
<dbReference type="EMBL" id="DNZF01000097">
    <property type="protein sequence ID" value="HBK53180.1"/>
    <property type="molecule type" value="Genomic_DNA"/>
</dbReference>
<keyword evidence="2 4" id="KW-0456">Lyase</keyword>
<dbReference type="PRINTS" id="PR00146">
    <property type="entry name" value="DHPICSNTHASE"/>
</dbReference>
<dbReference type="GO" id="GO:0008840">
    <property type="term" value="F:4-hydroxy-tetrahydrodipicolinate synthase activity"/>
    <property type="evidence" value="ECO:0007669"/>
    <property type="project" value="UniProtKB-EC"/>
</dbReference>
<dbReference type="InterPro" id="IPR013785">
    <property type="entry name" value="Aldolase_TIM"/>
</dbReference>
<sequence length="121" mass="13244">MSAPRLMTAMVTPYGDNLEVNLSQAAKLAEYLYENGSEGIVVCGTTGESPVLSADEKLQLFAAVKEKMGKRIPIWAGTGSNYTDYSIELSRKAEKTGVDGIMLVAPYYNKPSQEGLYQHFK</sequence>
<dbReference type="PROSITE" id="PS00665">
    <property type="entry name" value="DHDPS_1"/>
    <property type="match status" value="1"/>
</dbReference>
<reference evidence="4 5" key="1">
    <citation type="journal article" date="2018" name="Nat. Biotechnol.">
        <title>A standardized bacterial taxonomy based on genome phylogeny substantially revises the tree of life.</title>
        <authorList>
            <person name="Parks D.H."/>
            <person name="Chuvochina M."/>
            <person name="Waite D.W."/>
            <person name="Rinke C."/>
            <person name="Skarshewski A."/>
            <person name="Chaumeil P.A."/>
            <person name="Hugenholtz P."/>
        </authorList>
    </citation>
    <scope>NUCLEOTIDE SEQUENCE [LARGE SCALE GENOMIC DNA]</scope>
    <source>
        <strain evidence="4">UBA10948</strain>
    </source>
</reference>
<evidence type="ECO:0000256" key="2">
    <source>
        <dbReference type="ARBA" id="ARBA00023239"/>
    </source>
</evidence>
<dbReference type="GO" id="GO:0005829">
    <property type="term" value="C:cytosol"/>
    <property type="evidence" value="ECO:0007669"/>
    <property type="project" value="TreeGrafter"/>
</dbReference>
<dbReference type="STRING" id="378794.GCA_001570625_00875"/>
<organism evidence="4 5">
    <name type="scientific">Syntrophomonas wolfei</name>
    <dbReference type="NCBI Taxonomy" id="863"/>
    <lineage>
        <taxon>Bacteria</taxon>
        <taxon>Bacillati</taxon>
        <taxon>Bacillota</taxon>
        <taxon>Clostridia</taxon>
        <taxon>Eubacteriales</taxon>
        <taxon>Syntrophomonadaceae</taxon>
        <taxon>Syntrophomonas</taxon>
    </lineage>
</organism>
<dbReference type="InterPro" id="IPR002220">
    <property type="entry name" value="DapA-like"/>
</dbReference>
<comment type="similarity">
    <text evidence="1">Belongs to the DapA family.</text>
</comment>
<dbReference type="PANTHER" id="PTHR12128:SF66">
    <property type="entry name" value="4-HYDROXY-2-OXOGLUTARATE ALDOLASE, MITOCHONDRIAL"/>
    <property type="match status" value="1"/>
</dbReference>
<evidence type="ECO:0000256" key="3">
    <source>
        <dbReference type="ARBA" id="ARBA00023270"/>
    </source>
</evidence>
<name>A0A354YV17_9FIRM</name>
<feature type="non-terminal residue" evidence="4">
    <location>
        <position position="121"/>
    </location>
</feature>
<dbReference type="Proteomes" id="UP000263273">
    <property type="component" value="Unassembled WGS sequence"/>
</dbReference>
<dbReference type="SUPFAM" id="SSF51569">
    <property type="entry name" value="Aldolase"/>
    <property type="match status" value="1"/>
</dbReference>
<dbReference type="InterPro" id="IPR020624">
    <property type="entry name" value="Schiff_base-form_aldolases_CS"/>
</dbReference>
<dbReference type="PANTHER" id="PTHR12128">
    <property type="entry name" value="DIHYDRODIPICOLINATE SYNTHASE"/>
    <property type="match status" value="1"/>
</dbReference>
<comment type="caution">
    <text evidence="4">The sequence shown here is derived from an EMBL/GenBank/DDBJ whole genome shotgun (WGS) entry which is preliminary data.</text>
</comment>
<dbReference type="Gene3D" id="3.20.20.70">
    <property type="entry name" value="Aldolase class I"/>
    <property type="match status" value="1"/>
</dbReference>
<keyword evidence="3" id="KW-0704">Schiff base</keyword>
<gene>
    <name evidence="4" type="ORF">DDZ44_04495</name>
</gene>
<evidence type="ECO:0000313" key="5">
    <source>
        <dbReference type="Proteomes" id="UP000263273"/>
    </source>
</evidence>